<proteinExistence type="predicted"/>
<dbReference type="GO" id="GO:0006629">
    <property type="term" value="P:lipid metabolic process"/>
    <property type="evidence" value="ECO:0007669"/>
    <property type="project" value="InterPro"/>
</dbReference>
<organism evidence="1 2">
    <name type="scientific">Dactylellina haptotyla (strain CBS 200.50)</name>
    <name type="common">Nematode-trapping fungus</name>
    <name type="synonym">Monacrosporium haptotylum</name>
    <dbReference type="NCBI Taxonomy" id="1284197"/>
    <lineage>
        <taxon>Eukaryota</taxon>
        <taxon>Fungi</taxon>
        <taxon>Dikarya</taxon>
        <taxon>Ascomycota</taxon>
        <taxon>Pezizomycotina</taxon>
        <taxon>Orbiliomycetes</taxon>
        <taxon>Orbiliales</taxon>
        <taxon>Orbiliaceae</taxon>
        <taxon>Dactylellina</taxon>
    </lineage>
</organism>
<dbReference type="eggNOG" id="ENOG502QWJU">
    <property type="taxonomic scope" value="Eukaryota"/>
</dbReference>
<dbReference type="EMBL" id="AQGS01000017">
    <property type="protein sequence ID" value="EPS45302.1"/>
    <property type="molecule type" value="Genomic_DNA"/>
</dbReference>
<dbReference type="PANTHER" id="PTHR13593">
    <property type="match status" value="1"/>
</dbReference>
<dbReference type="STRING" id="1284197.S8CC47"/>
<dbReference type="AlphaFoldDB" id="S8CC47"/>
<dbReference type="OMA" id="DYAHKGF"/>
<comment type="caution">
    <text evidence="1">The sequence shown here is derived from an EMBL/GenBank/DDBJ whole genome shotgun (WGS) entry which is preliminary data.</text>
</comment>
<evidence type="ECO:0000313" key="1">
    <source>
        <dbReference type="EMBL" id="EPS45302.1"/>
    </source>
</evidence>
<dbReference type="HOGENOM" id="CLU_031469_1_0_1"/>
<name>S8CC47_DACHA</name>
<dbReference type="PANTHER" id="PTHR13593:SF113">
    <property type="entry name" value="SI:DKEY-266F7.9"/>
    <property type="match status" value="1"/>
</dbReference>
<dbReference type="InterPro" id="IPR017946">
    <property type="entry name" value="PLC-like_Pdiesterase_TIM-brl"/>
</dbReference>
<dbReference type="Gene3D" id="3.20.20.190">
    <property type="entry name" value="Phosphatidylinositol (PI) phosphodiesterase"/>
    <property type="match status" value="1"/>
</dbReference>
<reference evidence="1 2" key="1">
    <citation type="journal article" date="2013" name="PLoS Genet.">
        <title>Genomic mechanisms accounting for the adaptation to parasitism in nematode-trapping fungi.</title>
        <authorList>
            <person name="Meerupati T."/>
            <person name="Andersson K.M."/>
            <person name="Friman E."/>
            <person name="Kumar D."/>
            <person name="Tunlid A."/>
            <person name="Ahren D."/>
        </authorList>
    </citation>
    <scope>NUCLEOTIDE SEQUENCE [LARGE SCALE GENOMIC DNA]</scope>
    <source>
        <strain evidence="1 2">CBS 200.50</strain>
    </source>
</reference>
<dbReference type="OrthoDB" id="1046782at2759"/>
<reference evidence="2" key="2">
    <citation type="submission" date="2013-04" db="EMBL/GenBank/DDBJ databases">
        <title>Genomic mechanisms accounting for the adaptation to parasitism in nematode-trapping fungi.</title>
        <authorList>
            <person name="Ahren D.G."/>
        </authorList>
    </citation>
    <scope>NUCLEOTIDE SEQUENCE [LARGE SCALE GENOMIC DNA]</scope>
    <source>
        <strain evidence="2">CBS 200.50</strain>
    </source>
</reference>
<sequence length="561" mass="62368">MAAGGFLDLVNGTPYDWVVTSISQHHIQNWTDQFKPDGSFMKIPKKGGTARLYIDWDTTDPGTHIGDAEIRMEGPNYTFILHARSNHRKHIWVEFRNFSVQGYGQRQNKPGTALTINWVDDLAVAFILSGDSPTNFFPTNGPVSWMQASLPSIGDRPLRKICMPGSNNSGMCQQTGPATAFADDDNSATQWRDIHGQLVAGARYFDIRPCIGQGNRGKSQIMCGCYSNTGEDTLLSWQGMNGLYLQDVIDQVNQFLEEEGNKELVIINLSRGYNTDEGYRTLNAEEWDKVFAMLTDSSNGLEYLWKGPIESSGSKKQLNSLWDITLNELIGKGTKGAAVVVVSESYDIAPDSPFANRGIFNKSQGDTYKSETGSDSYGRIEIDQLEKMKKHGFSNPQLFQLAWTATLTCEDDLDSILRIRGDELNMGLYSALPSKVNPQTFPNILLVDCVGGFNPKNKDNGRTNSDPEETREKYFTCQGRNLATLAMAINWLNTWNDCEAADLEGAALQARWDKFSVRVEELGQKLGEYDSDADEAIMATPDMIPNPGALVGIRKFIGWDT</sequence>
<dbReference type="GO" id="GO:0008081">
    <property type="term" value="F:phosphoric diester hydrolase activity"/>
    <property type="evidence" value="ECO:0007669"/>
    <property type="project" value="InterPro"/>
</dbReference>
<dbReference type="SUPFAM" id="SSF51695">
    <property type="entry name" value="PLC-like phosphodiesterases"/>
    <property type="match status" value="1"/>
</dbReference>
<gene>
    <name evidence="1" type="ORF">H072_717</name>
</gene>
<accession>S8CC47</accession>
<dbReference type="InterPro" id="IPR051057">
    <property type="entry name" value="PI-PLC_domain"/>
</dbReference>
<keyword evidence="2" id="KW-1185">Reference proteome</keyword>
<evidence type="ECO:0000313" key="2">
    <source>
        <dbReference type="Proteomes" id="UP000015100"/>
    </source>
</evidence>
<protein>
    <submittedName>
        <fullName evidence="1">Uncharacterized protein</fullName>
    </submittedName>
</protein>
<dbReference type="Proteomes" id="UP000015100">
    <property type="component" value="Unassembled WGS sequence"/>
</dbReference>